<keyword evidence="2" id="KW-1185">Reference proteome</keyword>
<evidence type="ECO:0000313" key="1">
    <source>
        <dbReference type="EMBL" id="MEQ2217167.1"/>
    </source>
</evidence>
<protein>
    <submittedName>
        <fullName evidence="1">Uncharacterized protein</fullName>
    </submittedName>
</protein>
<name>A0ABV0SB53_9TELE</name>
<dbReference type="InterPro" id="IPR031248">
    <property type="entry name" value="RNF213"/>
</dbReference>
<sequence length="265" mass="28919">GCLTELQRTMGAAADLSPAWIMAAAKFFAARLDMLSHIFLLQPQLAADVLQQMSFCLSEGQRPEEGVVELLFSLLVSSNGQWQRDVYHTRELTPFMECVDNSPMGLPAASPAQMLRDGLYSVLDEQPGGEVDLPFRAAAASGTKVILFNCTGRARPDLSSRDQRQRWEKLVCDSAVNPVLQDLQNNLAKANERIASDEGLSGSPVMTLLFADPGKMLSLPSSCPTDRSSFWALGDTMTVERFSQLVGEKSGDGSLSLLILFMKKV</sequence>
<dbReference type="EMBL" id="JAHRIN010075686">
    <property type="protein sequence ID" value="MEQ2217167.1"/>
    <property type="molecule type" value="Genomic_DNA"/>
</dbReference>
<accession>A0ABV0SB53</accession>
<dbReference type="PANTHER" id="PTHR22605:SF21">
    <property type="entry name" value="E3 UBIQUITIN-PROTEIN LIGASE RNF213-BETA"/>
    <property type="match status" value="1"/>
</dbReference>
<comment type="caution">
    <text evidence="1">The sequence shown here is derived from an EMBL/GenBank/DDBJ whole genome shotgun (WGS) entry which is preliminary data.</text>
</comment>
<evidence type="ECO:0000313" key="2">
    <source>
        <dbReference type="Proteomes" id="UP001434883"/>
    </source>
</evidence>
<gene>
    <name evidence="1" type="ORF">XENOCAPTIV_026412</name>
</gene>
<reference evidence="1 2" key="1">
    <citation type="submission" date="2021-06" db="EMBL/GenBank/DDBJ databases">
        <authorList>
            <person name="Palmer J.M."/>
        </authorList>
    </citation>
    <scope>NUCLEOTIDE SEQUENCE [LARGE SCALE GENOMIC DNA]</scope>
    <source>
        <strain evidence="1 2">XC_2019</strain>
        <tissue evidence="1">Muscle</tissue>
    </source>
</reference>
<proteinExistence type="predicted"/>
<feature type="non-terminal residue" evidence="1">
    <location>
        <position position="1"/>
    </location>
</feature>
<dbReference type="PANTHER" id="PTHR22605">
    <property type="entry name" value="RZ-TYPE DOMAIN-CONTAINING PROTEIN"/>
    <property type="match status" value="1"/>
</dbReference>
<dbReference type="Proteomes" id="UP001434883">
    <property type="component" value="Unassembled WGS sequence"/>
</dbReference>
<organism evidence="1 2">
    <name type="scientific">Xenoophorus captivus</name>
    <dbReference type="NCBI Taxonomy" id="1517983"/>
    <lineage>
        <taxon>Eukaryota</taxon>
        <taxon>Metazoa</taxon>
        <taxon>Chordata</taxon>
        <taxon>Craniata</taxon>
        <taxon>Vertebrata</taxon>
        <taxon>Euteleostomi</taxon>
        <taxon>Actinopterygii</taxon>
        <taxon>Neopterygii</taxon>
        <taxon>Teleostei</taxon>
        <taxon>Neoteleostei</taxon>
        <taxon>Acanthomorphata</taxon>
        <taxon>Ovalentaria</taxon>
        <taxon>Atherinomorphae</taxon>
        <taxon>Cyprinodontiformes</taxon>
        <taxon>Goodeidae</taxon>
        <taxon>Xenoophorus</taxon>
    </lineage>
</organism>